<dbReference type="InterPro" id="IPR023996">
    <property type="entry name" value="TonB-dep_OMP_SusC/RagA"/>
</dbReference>
<dbReference type="GO" id="GO:0009279">
    <property type="term" value="C:cell outer membrane"/>
    <property type="evidence" value="ECO:0007669"/>
    <property type="project" value="UniProtKB-SubCell"/>
</dbReference>
<feature type="chain" id="PRO_5013897841" evidence="12">
    <location>
        <begin position="21"/>
        <end position="1083"/>
    </location>
</feature>
<dbReference type="AlphaFoldDB" id="A0A2D1UCS3"/>
<dbReference type="SUPFAM" id="SSF56935">
    <property type="entry name" value="Porins"/>
    <property type="match status" value="1"/>
</dbReference>
<dbReference type="Pfam" id="PF07660">
    <property type="entry name" value="STN"/>
    <property type="match status" value="1"/>
</dbReference>
<comment type="similarity">
    <text evidence="11">Belongs to the TonB-dependent receptor family.</text>
</comment>
<evidence type="ECO:0000256" key="1">
    <source>
        <dbReference type="ARBA" id="ARBA00004571"/>
    </source>
</evidence>
<keyword evidence="2 11" id="KW-0813">Transport</keyword>
<keyword evidence="4" id="KW-0410">Iron transport</keyword>
<evidence type="ECO:0000256" key="7">
    <source>
        <dbReference type="ARBA" id="ARBA00023065"/>
    </source>
</evidence>
<dbReference type="InterPro" id="IPR008969">
    <property type="entry name" value="CarboxyPept-like_regulatory"/>
</dbReference>
<evidence type="ECO:0000256" key="12">
    <source>
        <dbReference type="SAM" id="SignalP"/>
    </source>
</evidence>
<evidence type="ECO:0000313" key="14">
    <source>
        <dbReference type="EMBL" id="ATP59361.1"/>
    </source>
</evidence>
<feature type="signal peptide" evidence="12">
    <location>
        <begin position="1"/>
        <end position="20"/>
    </location>
</feature>
<gene>
    <name evidence="14" type="ORF">CPT03_22625</name>
</gene>
<dbReference type="Gene3D" id="3.55.50.30">
    <property type="match status" value="1"/>
</dbReference>
<dbReference type="Proteomes" id="UP000223749">
    <property type="component" value="Chromosome"/>
</dbReference>
<dbReference type="OrthoDB" id="9768177at2"/>
<evidence type="ECO:0000256" key="8">
    <source>
        <dbReference type="ARBA" id="ARBA00023077"/>
    </source>
</evidence>
<proteinExistence type="inferred from homology"/>
<keyword evidence="12" id="KW-0732">Signal</keyword>
<dbReference type="GO" id="GO:0006826">
    <property type="term" value="P:iron ion transport"/>
    <property type="evidence" value="ECO:0007669"/>
    <property type="project" value="UniProtKB-KW"/>
</dbReference>
<dbReference type="InterPro" id="IPR012910">
    <property type="entry name" value="Plug_dom"/>
</dbReference>
<dbReference type="InterPro" id="IPR039426">
    <property type="entry name" value="TonB-dep_rcpt-like"/>
</dbReference>
<dbReference type="NCBIfam" id="TIGR04057">
    <property type="entry name" value="SusC_RagA_signa"/>
    <property type="match status" value="1"/>
</dbReference>
<keyword evidence="6" id="KW-0408">Iron</keyword>
<evidence type="ECO:0000256" key="2">
    <source>
        <dbReference type="ARBA" id="ARBA00022448"/>
    </source>
</evidence>
<dbReference type="SUPFAM" id="SSF49464">
    <property type="entry name" value="Carboxypeptidase regulatory domain-like"/>
    <property type="match status" value="1"/>
</dbReference>
<dbReference type="Pfam" id="PF13715">
    <property type="entry name" value="CarbopepD_reg_2"/>
    <property type="match status" value="1"/>
</dbReference>
<evidence type="ECO:0000256" key="9">
    <source>
        <dbReference type="ARBA" id="ARBA00023136"/>
    </source>
</evidence>
<organism evidence="14 15">
    <name type="scientific">Pedobacter ginsengisoli</name>
    <dbReference type="NCBI Taxonomy" id="363852"/>
    <lineage>
        <taxon>Bacteria</taxon>
        <taxon>Pseudomonadati</taxon>
        <taxon>Bacteroidota</taxon>
        <taxon>Sphingobacteriia</taxon>
        <taxon>Sphingobacteriales</taxon>
        <taxon>Sphingobacteriaceae</taxon>
        <taxon>Pedobacter</taxon>
    </lineage>
</organism>
<dbReference type="InterPro" id="IPR036942">
    <property type="entry name" value="Beta-barrel_TonB_sf"/>
</dbReference>
<evidence type="ECO:0000256" key="6">
    <source>
        <dbReference type="ARBA" id="ARBA00023004"/>
    </source>
</evidence>
<dbReference type="PANTHER" id="PTHR32552">
    <property type="entry name" value="FERRICHROME IRON RECEPTOR-RELATED"/>
    <property type="match status" value="1"/>
</dbReference>
<dbReference type="InterPro" id="IPR037066">
    <property type="entry name" value="Plug_dom_sf"/>
</dbReference>
<dbReference type="NCBIfam" id="TIGR04056">
    <property type="entry name" value="OMP_RagA_SusC"/>
    <property type="match status" value="1"/>
</dbReference>
<dbReference type="EMBL" id="CP024091">
    <property type="protein sequence ID" value="ATP59361.1"/>
    <property type="molecule type" value="Genomic_DNA"/>
</dbReference>
<dbReference type="PROSITE" id="PS52016">
    <property type="entry name" value="TONB_DEPENDENT_REC_3"/>
    <property type="match status" value="1"/>
</dbReference>
<dbReference type="Gene3D" id="2.40.170.20">
    <property type="entry name" value="TonB-dependent receptor, beta-barrel domain"/>
    <property type="match status" value="1"/>
</dbReference>
<sequence length="1083" mass="118613">MRAKLTFVFLVTLFIQMGIAANAQRITLSAKNKALKEVFKQIGKQSGYQFLYGDDVLEGTKRINVVANNASLEEVLKQCFAGQPITYTIVDKTVVIKPAISIRTTYMVAVGFLKGKVTEGKTGLPMAGVTIKLDGEGASFTKTSDEAGNYTFGNLKPGAYKITWHYIGYTSQSKDITITDGQNTDINIALNEEAAMLGELVVVGFGTQKKADLTGAVGVVNVEKSLTSRPVTNVQELLAGTVPGLNISKGSGAVGSGASLNIRGTSTIGGSSGVLVLIDGFPGNIYTLNPNDVESISVLKDAASASIYGSRAANGVLLVTTKKGNKTGKPMVEVNSSVGVQKPQFMLDFVGSADYMKLWDQALVNDGKQPLYGSKGLEDLAAGKYADNKWYKEIYKNNTIINTNNIAISGGTENITYRVSGSYDYQDGTLPNNNYNKYVFRPDVNIKISDKLRLATNLQYTQTYILQPQGGTDAWQSQAARAAPISPIYTSQGQYGIGSSMVGNTIAGLNQGGYNNAKYKELFGVADLIYTPIENLNIKGSYARTSTDQRTTDRLLAYNLYDDKGEIAAKKNLVTGLTESFSSNYRNVFQATADYGYSLNKHSFKALAGYSQEYVYNNSFSAFRDNLPFGNIDVLNTGSSTNMQNTGTASDVAIRSYFGRLNYDYDGKYLLQANIRADGSSRFAKGHKWGYFPSFSAGWNIHKESFFNLPWVSSLKLRGSWGILGDAEKVGLYPTAEVLTYRPIIYGFNGVTVPGAYNGVSVNRGISWEESKQTDIGIDMSLLGQKIAISVDYFMNKRDNILNNPPVSAEFGLPAPFSNLLKMDSKGWEFLVNYKDHSGDFNWGFDFNTSFSKNKVVDLAGKGPQIGDTYTDVGLQYQLPYGLKAIGLFQSAEEIANSPNQGPNVFPGNIKYQDTNNDKVIDGKGRVILNDKVVIRFGSNLNFGWKNFDLSANVTGAINGMRYMSGYEGWAFFLSQNARPLALDNWTPENPNASYPRLSIQNTSNDTKYSSYWLRKADYIKIQNIQLGYQLPQSVLSKLKLNSLRLFTSVQNLATITNYTGFDPEGGYYPLSRTLSFGLNLKF</sequence>
<dbReference type="PANTHER" id="PTHR32552:SF81">
    <property type="entry name" value="TONB-DEPENDENT OUTER MEMBRANE RECEPTOR"/>
    <property type="match status" value="1"/>
</dbReference>
<dbReference type="Pfam" id="PF07715">
    <property type="entry name" value="Plug"/>
    <property type="match status" value="1"/>
</dbReference>
<dbReference type="KEGG" id="pgs:CPT03_22625"/>
<keyword evidence="10 11" id="KW-0998">Cell outer membrane</keyword>
<protein>
    <submittedName>
        <fullName evidence="14">SusC/RagA family TonB-linked outer membrane protein</fullName>
    </submittedName>
</protein>
<evidence type="ECO:0000256" key="10">
    <source>
        <dbReference type="ARBA" id="ARBA00023237"/>
    </source>
</evidence>
<reference evidence="14 15" key="1">
    <citation type="submission" date="2017-10" db="EMBL/GenBank/DDBJ databases">
        <title>Whole genome of Pedobacter ginsengisoli T01R-27 isolated from tomato rhizosphere.</title>
        <authorList>
            <person name="Weon H.-Y."/>
            <person name="Lee S.A."/>
            <person name="Sang M.K."/>
            <person name="Song J."/>
        </authorList>
    </citation>
    <scope>NUCLEOTIDE SEQUENCE [LARGE SCALE GENOMIC DNA]</scope>
    <source>
        <strain evidence="14 15">T01R-27</strain>
    </source>
</reference>
<dbReference type="Gene3D" id="2.60.40.1120">
    <property type="entry name" value="Carboxypeptidase-like, regulatory domain"/>
    <property type="match status" value="1"/>
</dbReference>
<dbReference type="Gene3D" id="2.170.130.10">
    <property type="entry name" value="TonB-dependent receptor, plug domain"/>
    <property type="match status" value="1"/>
</dbReference>
<keyword evidence="15" id="KW-1185">Reference proteome</keyword>
<evidence type="ECO:0000256" key="4">
    <source>
        <dbReference type="ARBA" id="ARBA00022496"/>
    </source>
</evidence>
<keyword evidence="8" id="KW-0798">TonB box</keyword>
<keyword evidence="5 11" id="KW-0812">Transmembrane</keyword>
<comment type="subcellular location">
    <subcellularLocation>
        <location evidence="1 11">Cell outer membrane</location>
        <topology evidence="1 11">Multi-pass membrane protein</topology>
    </subcellularLocation>
</comment>
<keyword evidence="3 11" id="KW-1134">Transmembrane beta strand</keyword>
<keyword evidence="9 11" id="KW-0472">Membrane</keyword>
<feature type="domain" description="Secretin/TonB short N-terminal" evidence="13">
    <location>
        <begin position="48"/>
        <end position="99"/>
    </location>
</feature>
<evidence type="ECO:0000256" key="3">
    <source>
        <dbReference type="ARBA" id="ARBA00022452"/>
    </source>
</evidence>
<dbReference type="SMART" id="SM00965">
    <property type="entry name" value="STN"/>
    <property type="match status" value="1"/>
</dbReference>
<keyword evidence="7" id="KW-0406">Ion transport</keyword>
<name>A0A2D1UCS3_9SPHI</name>
<evidence type="ECO:0000259" key="13">
    <source>
        <dbReference type="SMART" id="SM00965"/>
    </source>
</evidence>
<evidence type="ECO:0000256" key="5">
    <source>
        <dbReference type="ARBA" id="ARBA00022692"/>
    </source>
</evidence>
<accession>A0A2D1UCS3</accession>
<evidence type="ECO:0000313" key="15">
    <source>
        <dbReference type="Proteomes" id="UP000223749"/>
    </source>
</evidence>
<dbReference type="InterPro" id="IPR023997">
    <property type="entry name" value="TonB-dep_OMP_SusC/RagA_CS"/>
</dbReference>
<evidence type="ECO:0000256" key="11">
    <source>
        <dbReference type="PROSITE-ProRule" id="PRU01360"/>
    </source>
</evidence>
<dbReference type="InterPro" id="IPR011662">
    <property type="entry name" value="Secretin/TonB_short_N"/>
</dbReference>